<keyword evidence="3" id="KW-1185">Reference proteome</keyword>
<feature type="region of interest" description="Disordered" evidence="1">
    <location>
        <begin position="255"/>
        <end position="343"/>
    </location>
</feature>
<feature type="compositionally biased region" description="Acidic residues" evidence="1">
    <location>
        <begin position="657"/>
        <end position="677"/>
    </location>
</feature>
<dbReference type="RefSeq" id="XP_062687925.1">
    <property type="nucleotide sequence ID" value="XM_062839338.1"/>
</dbReference>
<feature type="region of interest" description="Disordered" evidence="1">
    <location>
        <begin position="627"/>
        <end position="692"/>
    </location>
</feature>
<feature type="region of interest" description="Disordered" evidence="1">
    <location>
        <begin position="468"/>
        <end position="514"/>
    </location>
</feature>
<feature type="compositionally biased region" description="Basic residues" evidence="1">
    <location>
        <begin position="265"/>
        <end position="275"/>
    </location>
</feature>
<reference evidence="2 3" key="1">
    <citation type="journal article" date="2023" name="Mol. Phylogenet. Evol.">
        <title>Genome-scale phylogeny and comparative genomics of the fungal order Sordariales.</title>
        <authorList>
            <person name="Hensen N."/>
            <person name="Bonometti L."/>
            <person name="Westerberg I."/>
            <person name="Brannstrom I.O."/>
            <person name="Guillou S."/>
            <person name="Cros-Aarteil S."/>
            <person name="Calhoun S."/>
            <person name="Haridas S."/>
            <person name="Kuo A."/>
            <person name="Mondo S."/>
            <person name="Pangilinan J."/>
            <person name="Riley R."/>
            <person name="LaButti K."/>
            <person name="Andreopoulos B."/>
            <person name="Lipzen A."/>
            <person name="Chen C."/>
            <person name="Yan M."/>
            <person name="Daum C."/>
            <person name="Ng V."/>
            <person name="Clum A."/>
            <person name="Steindorff A."/>
            <person name="Ohm R.A."/>
            <person name="Martin F."/>
            <person name="Silar P."/>
            <person name="Natvig D.O."/>
            <person name="Lalanne C."/>
            <person name="Gautier V."/>
            <person name="Ament-Velasquez S.L."/>
            <person name="Kruys A."/>
            <person name="Hutchinson M.I."/>
            <person name="Powell A.J."/>
            <person name="Barry K."/>
            <person name="Miller A.N."/>
            <person name="Grigoriev I.V."/>
            <person name="Debuchy R."/>
            <person name="Gladieux P."/>
            <person name="Hiltunen Thoren M."/>
            <person name="Johannesson H."/>
        </authorList>
    </citation>
    <scope>NUCLEOTIDE SEQUENCE [LARGE SCALE GENOMIC DNA]</scope>
    <source>
        <strain evidence="2 3">FGSC 10403</strain>
    </source>
</reference>
<evidence type="ECO:0000256" key="1">
    <source>
        <dbReference type="SAM" id="MobiDB-lite"/>
    </source>
</evidence>
<sequence length="901" mass="98662">MPPPKLLLSISVSPHAAVSSNSRFMGGQCATMSSNAQLPRQRYIQSMDDYWRLEMEALMLFNRGGVTAADIPTTNEERFRLVDQMVAAFRNTENICDSRADTHGHIRFVEEELTDKSAERMAWKLLLHLVNSSNASTLQAETQACEGSEGAFLSIPETRIARAKFKDFTTKWRVVVAVFACCKAAVSNLFQPSIVERFVNNPITELDIKAHNAKIAAAVKEHGSAAFDRKTGVLRDSDGTVLDVLPRPQKRRLADVLPPDLIPHAKVKRVRRSRRQAQAPANNQHNVHDDHNGNNDSSGDNDPSGANEHRPDNESQFDNEYDSDNDYDQSGSEHDGEGDTQSGNQLEEQAATPTAHQFDGASDYSVHEQHFISQMIDHELAHAVEMASSPSHQSEHHDQEVHGGQLPAFDVAWSEDCGLQLADNAQGTGLEGFLPGDVNPIVPHHSSPPPIAPLHRLPPDYSLYPNSPYHSSPHHNSPHPTVTHSNHQYGQQTTPATRSAVNSAQHAHNHPGNETFAIPMESIATKTSKAAFYNQTSPSSTTSRDSIVNNAATELDTKLSNLYTNAAMATRQKIATAVEKHGSASFNKTTRELKDSQGEVIGVFPKPVKRKLADVLGPELAGYAKVKRARRPRQARMQASITNDAGNLVPDLHDKDPETDEDLEAEEGDNSEFDDYGYGDHDNHHGNQVGGVHSDHFPASYHVSSEEFRGTAMYDYGYLYGDYDSGPGLSTIISNIESANGRQQIDTSFSSFVPSQDLDANHHLGSESGGHAGAGPYYPAMDYQNSMADHQANGPAQYDFAEDFIPYHHGNQVGGPAGVGSSSQAHHHGYRGYAAQFPVAGQVHNLEFGAHHSHVGRGFESPLCNTASEWSPPWFGEQEGLGGQRSLRGLNGMHQCQISRR</sequence>
<feature type="compositionally biased region" description="Acidic residues" evidence="1">
    <location>
        <begin position="315"/>
        <end position="327"/>
    </location>
</feature>
<comment type="caution">
    <text evidence="2">The sequence shown here is derived from an EMBL/GenBank/DDBJ whole genome shotgun (WGS) entry which is preliminary data.</text>
</comment>
<feature type="compositionally biased region" description="Polar residues" evidence="1">
    <location>
        <begin position="486"/>
        <end position="506"/>
    </location>
</feature>
<feature type="compositionally biased region" description="Low complexity" evidence="1">
    <location>
        <begin position="294"/>
        <end position="306"/>
    </location>
</feature>
<dbReference type="Proteomes" id="UP001285908">
    <property type="component" value="Unassembled WGS sequence"/>
</dbReference>
<evidence type="ECO:0000313" key="3">
    <source>
        <dbReference type="Proteomes" id="UP001285908"/>
    </source>
</evidence>
<protein>
    <submittedName>
        <fullName evidence="2">Uncharacterized protein</fullName>
    </submittedName>
</protein>
<dbReference type="EMBL" id="JAULSX010000013">
    <property type="protein sequence ID" value="KAK3484871.1"/>
    <property type="molecule type" value="Genomic_DNA"/>
</dbReference>
<proteinExistence type="predicted"/>
<evidence type="ECO:0000313" key="2">
    <source>
        <dbReference type="EMBL" id="KAK3484871.1"/>
    </source>
</evidence>
<dbReference type="AlphaFoldDB" id="A0AAJ0HY09"/>
<accession>A0AAJ0HY09</accession>
<organism evidence="2 3">
    <name type="scientific">Neurospora hispaniola</name>
    <dbReference type="NCBI Taxonomy" id="588809"/>
    <lineage>
        <taxon>Eukaryota</taxon>
        <taxon>Fungi</taxon>
        <taxon>Dikarya</taxon>
        <taxon>Ascomycota</taxon>
        <taxon>Pezizomycotina</taxon>
        <taxon>Sordariomycetes</taxon>
        <taxon>Sordariomycetidae</taxon>
        <taxon>Sordariales</taxon>
        <taxon>Sordariaceae</taxon>
        <taxon>Neurospora</taxon>
    </lineage>
</organism>
<name>A0AAJ0HY09_9PEZI</name>
<dbReference type="GeneID" id="87876960"/>
<gene>
    <name evidence="2" type="ORF">B0T23DRAFT_408836</name>
</gene>